<dbReference type="InterPro" id="IPR036390">
    <property type="entry name" value="WH_DNA-bd_sf"/>
</dbReference>
<dbReference type="SUPFAM" id="SSF46785">
    <property type="entry name" value="Winged helix' DNA-binding domain"/>
    <property type="match status" value="1"/>
</dbReference>
<dbReference type="Pfam" id="PF21100">
    <property type="entry name" value="WHD_MCM"/>
    <property type="match status" value="1"/>
</dbReference>
<dbReference type="PANTHER" id="PTHR34301:SF8">
    <property type="entry name" value="ATPASE DOMAIN-CONTAINING PROTEIN"/>
    <property type="match status" value="1"/>
</dbReference>
<reference evidence="2 3" key="1">
    <citation type="journal article" date="2022" name="Microbiol. Resour. Announc.">
        <title>Complete Genome Sequence of the Hyperthermophilic and Acidophilic Archaeon Saccharolobus caldissimus Strain HS-3T.</title>
        <authorList>
            <person name="Sakai H.D."/>
            <person name="Kurosawa N."/>
        </authorList>
    </citation>
    <scope>NUCLEOTIDE SEQUENCE [LARGE SCALE GENOMIC DNA]</scope>
    <source>
        <strain evidence="2 3">JCM32116</strain>
    </source>
</reference>
<dbReference type="GeneID" id="68867311"/>
<dbReference type="PANTHER" id="PTHR34301">
    <property type="entry name" value="DNA-BINDING PROTEIN-RELATED"/>
    <property type="match status" value="1"/>
</dbReference>
<organism evidence="2 3">
    <name type="scientific">Saccharolobus caldissimus</name>
    <dbReference type="NCBI Taxonomy" id="1702097"/>
    <lineage>
        <taxon>Archaea</taxon>
        <taxon>Thermoproteota</taxon>
        <taxon>Thermoprotei</taxon>
        <taxon>Sulfolobales</taxon>
        <taxon>Sulfolobaceae</taxon>
        <taxon>Saccharolobus</taxon>
    </lineage>
</organism>
<dbReference type="InterPro" id="IPR027417">
    <property type="entry name" value="P-loop_NTPase"/>
</dbReference>
<dbReference type="InterPro" id="IPR011579">
    <property type="entry name" value="ATPase_dom"/>
</dbReference>
<evidence type="ECO:0000313" key="2">
    <source>
        <dbReference type="EMBL" id="BDB99576.1"/>
    </source>
</evidence>
<dbReference type="EMBL" id="AP025226">
    <property type="protein sequence ID" value="BDB99576.1"/>
    <property type="molecule type" value="Genomic_DNA"/>
</dbReference>
<name>A0AAQ4CUU5_9CREN</name>
<dbReference type="SUPFAM" id="SSF52540">
    <property type="entry name" value="P-loop containing nucleoside triphosphate hydrolases"/>
    <property type="match status" value="1"/>
</dbReference>
<sequence>MLFDPAPKDKREDFFDREEEIEKLKLLSSPITLILGLRRTGKSSLIKIALNELNRPFIYLDMRKFEEKRSINYKEFLIEVEREINKLSSKFSQLIEFLKRIEGVSIMGNQVRFKWQGNERLSFTSLLEALNDFNKDLIFIIDEAQELIKLRGIDLLPPLAYAFDNLKIKIVLSGSEMGLLYRFLRIEDPSSPLFGRAFLKIELKPFSREEAIEFLKRGFSQININFTEYDKVYEEIGGIPGWLTYFGYTYSHIRDLRKSLDETFSFAKRLIIHEFENFLADKGEARKRYLNIMRTVSASCSSWSKIKRELEAMEGITISDSIIYNYLKHLLDSSWIVKNDDVYCPSEPLIRKTFETLNF</sequence>
<dbReference type="InterPro" id="IPR048907">
    <property type="entry name" value="WHD_MCM_arc"/>
</dbReference>
<dbReference type="Gene3D" id="1.10.8.60">
    <property type="match status" value="1"/>
</dbReference>
<feature type="domain" description="AAA+ ATPase" evidence="1">
    <location>
        <begin position="28"/>
        <end position="193"/>
    </location>
</feature>
<proteinExistence type="predicted"/>
<dbReference type="SMART" id="SM00382">
    <property type="entry name" value="AAA"/>
    <property type="match status" value="1"/>
</dbReference>
<evidence type="ECO:0000259" key="1">
    <source>
        <dbReference type="SMART" id="SM00382"/>
    </source>
</evidence>
<evidence type="ECO:0000313" key="3">
    <source>
        <dbReference type="Proteomes" id="UP001319921"/>
    </source>
</evidence>
<keyword evidence="3" id="KW-1185">Reference proteome</keyword>
<dbReference type="Gene3D" id="1.10.10.10">
    <property type="entry name" value="Winged helix-like DNA-binding domain superfamily/Winged helix DNA-binding domain"/>
    <property type="match status" value="1"/>
</dbReference>
<dbReference type="RefSeq" id="WP_229569961.1">
    <property type="nucleotide sequence ID" value="NZ_AP025226.1"/>
</dbReference>
<dbReference type="InterPro" id="IPR003593">
    <property type="entry name" value="AAA+_ATPase"/>
</dbReference>
<dbReference type="Pfam" id="PF01637">
    <property type="entry name" value="ATPase_2"/>
    <property type="match status" value="1"/>
</dbReference>
<dbReference type="KEGG" id="scas:SACC_25930"/>
<gene>
    <name evidence="2" type="ORF">SACC_25930</name>
</gene>
<dbReference type="InterPro" id="IPR036388">
    <property type="entry name" value="WH-like_DNA-bd_sf"/>
</dbReference>
<dbReference type="AlphaFoldDB" id="A0AAQ4CUU5"/>
<dbReference type="Gene3D" id="3.40.50.300">
    <property type="entry name" value="P-loop containing nucleotide triphosphate hydrolases"/>
    <property type="match status" value="1"/>
</dbReference>
<protein>
    <submittedName>
        <fullName evidence="2">ATPase AAA</fullName>
    </submittedName>
</protein>
<accession>A0AAQ4CUU5</accession>
<dbReference type="GO" id="GO:0005524">
    <property type="term" value="F:ATP binding"/>
    <property type="evidence" value="ECO:0007669"/>
    <property type="project" value="InterPro"/>
</dbReference>
<dbReference type="Proteomes" id="UP001319921">
    <property type="component" value="Chromosome"/>
</dbReference>